<keyword evidence="6 13" id="KW-0378">Hydrolase</keyword>
<dbReference type="PANTHER" id="PTHR42884:SF14">
    <property type="entry name" value="NEUROENDOCRINE CONVERTASE 1"/>
    <property type="match status" value="1"/>
</dbReference>
<dbReference type="InterPro" id="IPR022398">
    <property type="entry name" value="Peptidase_S8_His-AS"/>
</dbReference>
<dbReference type="GO" id="GO:0016020">
    <property type="term" value="C:membrane"/>
    <property type="evidence" value="ECO:0007669"/>
    <property type="project" value="TreeGrafter"/>
</dbReference>
<dbReference type="InterPro" id="IPR008979">
    <property type="entry name" value="Galactose-bd-like_sf"/>
</dbReference>
<accession>A0A182EBF9</accession>
<keyword evidence="10" id="KW-1015">Disulfide bond</keyword>
<gene>
    <name evidence="15" type="ORF">NOO_LOCUS5392</name>
</gene>
<name>A0A182EBF9_ONCOC</name>
<dbReference type="GO" id="GO:0043005">
    <property type="term" value="C:neuron projection"/>
    <property type="evidence" value="ECO:0007669"/>
    <property type="project" value="TreeGrafter"/>
</dbReference>
<dbReference type="InterPro" id="IPR038466">
    <property type="entry name" value="S8_pro-domain_sf"/>
</dbReference>
<feature type="active site" description="Charge relay system" evidence="12 13">
    <location>
        <position position="223"/>
    </location>
</feature>
<dbReference type="InterPro" id="IPR036852">
    <property type="entry name" value="Peptidase_S8/S53_dom_sf"/>
</dbReference>
<comment type="cofactor">
    <cofactor evidence="1">
        <name>Ca(2+)</name>
        <dbReference type="ChEBI" id="CHEBI:29108"/>
    </cofactor>
</comment>
<evidence type="ECO:0000256" key="1">
    <source>
        <dbReference type="ARBA" id="ARBA00001913"/>
    </source>
</evidence>
<dbReference type="GO" id="GO:0005737">
    <property type="term" value="C:cytoplasm"/>
    <property type="evidence" value="ECO:0007669"/>
    <property type="project" value="UniProtKB-ARBA"/>
</dbReference>
<dbReference type="Pfam" id="PF01483">
    <property type="entry name" value="P_proprotein"/>
    <property type="match status" value="1"/>
</dbReference>
<dbReference type="PROSITE" id="PS00137">
    <property type="entry name" value="SUBTILASE_HIS"/>
    <property type="match status" value="1"/>
</dbReference>
<keyword evidence="8" id="KW-0106">Calcium</keyword>
<feature type="active site" description="Charge relay system" evidence="12 13">
    <location>
        <position position="436"/>
    </location>
</feature>
<dbReference type="FunFam" id="2.60.120.260:FF:000006">
    <property type="entry name" value="Proprotein convertase subtilisin/kexin type 5"/>
    <property type="match status" value="1"/>
</dbReference>
<dbReference type="Pfam" id="PF16470">
    <property type="entry name" value="S8_pro-domain"/>
    <property type="match status" value="1"/>
</dbReference>
<evidence type="ECO:0000256" key="4">
    <source>
        <dbReference type="ARBA" id="ARBA00022685"/>
    </source>
</evidence>
<organism evidence="17">
    <name type="scientific">Onchocerca ochengi</name>
    <name type="common">Filarial nematode worm</name>
    <dbReference type="NCBI Taxonomy" id="42157"/>
    <lineage>
        <taxon>Eukaryota</taxon>
        <taxon>Metazoa</taxon>
        <taxon>Ecdysozoa</taxon>
        <taxon>Nematoda</taxon>
        <taxon>Chromadorea</taxon>
        <taxon>Rhabditida</taxon>
        <taxon>Spirurina</taxon>
        <taxon>Spiruromorpha</taxon>
        <taxon>Filarioidea</taxon>
        <taxon>Onchocercidae</taxon>
        <taxon>Onchocerca</taxon>
    </lineage>
</organism>
<protein>
    <submittedName>
        <fullName evidence="17">P/Homo B domain-containing protein</fullName>
    </submittedName>
</protein>
<reference evidence="15 16" key="2">
    <citation type="submission" date="2018-08" db="EMBL/GenBank/DDBJ databases">
        <authorList>
            <person name="Laetsch R D."/>
            <person name="Stevens L."/>
            <person name="Kumar S."/>
            <person name="Blaxter L. M."/>
        </authorList>
    </citation>
    <scope>NUCLEOTIDE SEQUENCE [LARGE SCALE GENOMIC DNA]</scope>
</reference>
<keyword evidence="4" id="KW-0165">Cleavage on pair of basic residues</keyword>
<evidence type="ECO:0000256" key="13">
    <source>
        <dbReference type="PROSITE-ProRule" id="PRU01240"/>
    </source>
</evidence>
<dbReference type="PROSITE" id="PS00138">
    <property type="entry name" value="SUBTILASE_SER"/>
    <property type="match status" value="1"/>
</dbReference>
<keyword evidence="11" id="KW-0325">Glycoprotein</keyword>
<dbReference type="InterPro" id="IPR015500">
    <property type="entry name" value="Peptidase_S8_subtilisin-rel"/>
</dbReference>
<dbReference type="InterPro" id="IPR002884">
    <property type="entry name" value="P_dom"/>
</dbReference>
<evidence type="ECO:0000256" key="12">
    <source>
        <dbReference type="PIRSR" id="PIRSR615500-1"/>
    </source>
</evidence>
<evidence type="ECO:0000256" key="7">
    <source>
        <dbReference type="ARBA" id="ARBA00022825"/>
    </source>
</evidence>
<dbReference type="SUPFAM" id="SSF49785">
    <property type="entry name" value="Galactose-binding domain-like"/>
    <property type="match status" value="1"/>
</dbReference>
<dbReference type="GO" id="GO:0016486">
    <property type="term" value="P:peptide hormone processing"/>
    <property type="evidence" value="ECO:0007669"/>
    <property type="project" value="TreeGrafter"/>
</dbReference>
<evidence type="ECO:0000256" key="9">
    <source>
        <dbReference type="ARBA" id="ARBA00023145"/>
    </source>
</evidence>
<dbReference type="SUPFAM" id="SSF54897">
    <property type="entry name" value="Protease propeptides/inhibitors"/>
    <property type="match status" value="1"/>
</dbReference>
<dbReference type="PROSITE" id="PS51892">
    <property type="entry name" value="SUBTILASE"/>
    <property type="match status" value="1"/>
</dbReference>
<dbReference type="STRING" id="42157.A0A182EBF9"/>
<dbReference type="InterPro" id="IPR034182">
    <property type="entry name" value="Kexin/furin"/>
</dbReference>
<dbReference type="FunFam" id="3.40.50.200:FF:000001">
    <property type="entry name" value="Furin 2, isoform B"/>
    <property type="match status" value="1"/>
</dbReference>
<dbReference type="InterPro" id="IPR032815">
    <property type="entry name" value="S8_pro-domain"/>
</dbReference>
<feature type="domain" description="P/Homo B" evidence="14">
    <location>
        <begin position="513"/>
        <end position="651"/>
    </location>
</feature>
<evidence type="ECO:0000256" key="11">
    <source>
        <dbReference type="ARBA" id="ARBA00023180"/>
    </source>
</evidence>
<dbReference type="InterPro" id="IPR023828">
    <property type="entry name" value="Peptidase_S8_Ser-AS"/>
</dbReference>
<dbReference type="EMBL" id="UYRW01001421">
    <property type="protein sequence ID" value="VDK77283.1"/>
    <property type="molecule type" value="Genomic_DNA"/>
</dbReference>
<sequence length="740" mass="83306">MSKTYPMLSTTTGLFISLIIMTPGCVAFRRQLRTKSNDERKLITLLPKLLHLREKLQRVNITQNNDQTDDEEEYDNEWVVEIVGGPEEAKNIARAVGYKYIAPVRGFDNVYIFSKESYRGKRKADRKSTLALRRHKHVLWAEQQRVHKRFKRDHIGVTSAIINDTNHNNIFFNDPFWPEQWNLVKSSKTINGQPISMHVIKAWELGYTGKGVVVTILVENLIDDGIQHNHTDIAGNYDPQASYDLNDNDPDPMPNFNNMNGHGTRCAGEIAMAPNNSFCGVGIAYNAKIGGVRMLDGKVTDRIEAEALSYNIDHIDIFSVSWGPKDDGKTVDGPGRLTQKAILKGIQQGRGGKGVIYVWASGNGGMQDDNCDCDGYMDSIYTLSVSSVTEDGTSPWYAEKCAATLASTFSNGQHEKQMITTTDIGNKCTGTFAGTSASSPMAAAIIALGLDANPSLTWRDVQHIVVWTSDPVPLLNINEGWNKNARGLFVNLRFGFGLMDAGAFVKMAKTWQNVPEHHACITTFPTFLKREINDESVTVVKFHTDACEGQKNEINFLEHIQLILDAYYPIRGHLSISIISPKGTRTQLLSVRRKDRSSAGFRHWPFMSVHTWGENPRGIWQLHVEDKSMTRKAMTGIISNITLIIYGTKEEPEHYKNRKRYREKNETILNKQLLTSNISARMMLQHAESMISDNALSHTNSSNMLSQIIHFIDDIYQQQPKMRQRTRTIAGAITTSKFNF</sequence>
<dbReference type="Pfam" id="PF00082">
    <property type="entry name" value="Peptidase_S8"/>
    <property type="match status" value="1"/>
</dbReference>
<dbReference type="AlphaFoldDB" id="A0A182EBF9"/>
<keyword evidence="16" id="KW-1185">Reference proteome</keyword>
<dbReference type="Proteomes" id="UP000271087">
    <property type="component" value="Unassembled WGS sequence"/>
</dbReference>
<keyword evidence="9" id="KW-0865">Zymogen</keyword>
<dbReference type="SUPFAM" id="SSF52743">
    <property type="entry name" value="Subtilisin-like"/>
    <property type="match status" value="1"/>
</dbReference>
<dbReference type="CDD" id="cd04059">
    <property type="entry name" value="Peptidases_S8_Protein_convertases_Kexins_Furin-like"/>
    <property type="match status" value="1"/>
</dbReference>
<proteinExistence type="inferred from homology"/>
<dbReference type="PANTHER" id="PTHR42884">
    <property type="entry name" value="PROPROTEIN CONVERTASE SUBTILISIN/KEXIN-RELATED"/>
    <property type="match status" value="1"/>
</dbReference>
<feature type="active site" description="Charge relay system" evidence="12 13">
    <location>
        <position position="262"/>
    </location>
</feature>
<keyword evidence="7 13" id="KW-0720">Serine protease</keyword>
<evidence type="ECO:0000256" key="8">
    <source>
        <dbReference type="ARBA" id="ARBA00022837"/>
    </source>
</evidence>
<evidence type="ECO:0000313" key="15">
    <source>
        <dbReference type="EMBL" id="VDK77283.1"/>
    </source>
</evidence>
<dbReference type="WBParaSite" id="nOo.2.0.1.t05392-RA">
    <property type="protein sequence ID" value="nOo.2.0.1.t05392-RA"/>
    <property type="gene ID" value="nOo.2.0.1.g05392"/>
</dbReference>
<evidence type="ECO:0000256" key="3">
    <source>
        <dbReference type="ARBA" id="ARBA00022670"/>
    </source>
</evidence>
<evidence type="ECO:0000256" key="6">
    <source>
        <dbReference type="ARBA" id="ARBA00022801"/>
    </source>
</evidence>
<dbReference type="Gene3D" id="2.60.120.260">
    <property type="entry name" value="Galactose-binding domain-like"/>
    <property type="match status" value="1"/>
</dbReference>
<dbReference type="OrthoDB" id="300641at2759"/>
<reference evidence="17" key="1">
    <citation type="submission" date="2016-06" db="UniProtKB">
        <authorList>
            <consortium name="WormBaseParasite"/>
        </authorList>
    </citation>
    <scope>IDENTIFICATION</scope>
</reference>
<evidence type="ECO:0000259" key="14">
    <source>
        <dbReference type="PROSITE" id="PS51829"/>
    </source>
</evidence>
<keyword evidence="3 13" id="KW-0645">Protease</keyword>
<keyword evidence="5" id="KW-0732">Signal</keyword>
<dbReference type="GO" id="GO:0005615">
    <property type="term" value="C:extracellular space"/>
    <property type="evidence" value="ECO:0007669"/>
    <property type="project" value="TreeGrafter"/>
</dbReference>
<evidence type="ECO:0000256" key="2">
    <source>
        <dbReference type="ARBA" id="ARBA00005325"/>
    </source>
</evidence>
<dbReference type="InterPro" id="IPR000209">
    <property type="entry name" value="Peptidase_S8/S53_dom"/>
</dbReference>
<evidence type="ECO:0000313" key="17">
    <source>
        <dbReference type="WBParaSite" id="nOo.2.0.1.t05392-RA"/>
    </source>
</evidence>
<evidence type="ECO:0000256" key="5">
    <source>
        <dbReference type="ARBA" id="ARBA00022729"/>
    </source>
</evidence>
<dbReference type="PRINTS" id="PR00723">
    <property type="entry name" value="SUBTILISIN"/>
</dbReference>
<comment type="similarity">
    <text evidence="2">Belongs to the peptidase S8 family. Furin subfamily.</text>
</comment>
<dbReference type="PROSITE" id="PS51829">
    <property type="entry name" value="P_HOMO_B"/>
    <property type="match status" value="1"/>
</dbReference>
<evidence type="ECO:0000256" key="10">
    <source>
        <dbReference type="ARBA" id="ARBA00023157"/>
    </source>
</evidence>
<dbReference type="Gene3D" id="3.30.70.850">
    <property type="entry name" value="Peptidase S8, pro-domain"/>
    <property type="match status" value="1"/>
</dbReference>
<dbReference type="Gene3D" id="3.40.50.200">
    <property type="entry name" value="Peptidase S8/S53 domain"/>
    <property type="match status" value="1"/>
</dbReference>
<dbReference type="GO" id="GO:0012505">
    <property type="term" value="C:endomembrane system"/>
    <property type="evidence" value="ECO:0007669"/>
    <property type="project" value="UniProtKB-ARBA"/>
</dbReference>
<evidence type="ECO:0000313" key="16">
    <source>
        <dbReference type="Proteomes" id="UP000271087"/>
    </source>
</evidence>
<dbReference type="GO" id="GO:0004252">
    <property type="term" value="F:serine-type endopeptidase activity"/>
    <property type="evidence" value="ECO:0007669"/>
    <property type="project" value="UniProtKB-UniRule"/>
</dbReference>